<reference evidence="2 3" key="1">
    <citation type="submission" date="2016-02" db="EMBL/GenBank/DDBJ databases">
        <title>Band-tailed pigeon sequencing and assembly.</title>
        <authorList>
            <person name="Soares A.E."/>
            <person name="Novak B.J."/>
            <person name="Rice E.S."/>
            <person name="O'Connell B."/>
            <person name="Chang D."/>
            <person name="Weber S."/>
            <person name="Shapiro B."/>
        </authorList>
    </citation>
    <scope>NUCLEOTIDE SEQUENCE [LARGE SCALE GENOMIC DNA]</scope>
    <source>
        <strain evidence="2">BTP2013</strain>
        <tissue evidence="2">Blood</tissue>
    </source>
</reference>
<dbReference type="AlphaFoldDB" id="A0A1V4K723"/>
<protein>
    <submittedName>
        <fullName evidence="2">Uncharacterized protein</fullName>
    </submittedName>
</protein>
<proteinExistence type="predicted"/>
<sequence>MSYMFGLTDNCLPIGILETFGFCLYQFLRELHNLFSSRNSTVKKENQTIFNTSLVQIKMTAARASRPCCALFCHDCVLGHIKSGSEAVWGLLSMGSTCVAGACFEISMNFTKFPKSLVATRAEKGRGGCRRSCNSSSTPGGKDGEDLRSGTA</sequence>
<organism evidence="2 3">
    <name type="scientific">Patagioenas fasciata monilis</name>
    <dbReference type="NCBI Taxonomy" id="372326"/>
    <lineage>
        <taxon>Eukaryota</taxon>
        <taxon>Metazoa</taxon>
        <taxon>Chordata</taxon>
        <taxon>Craniata</taxon>
        <taxon>Vertebrata</taxon>
        <taxon>Euteleostomi</taxon>
        <taxon>Archelosauria</taxon>
        <taxon>Archosauria</taxon>
        <taxon>Dinosauria</taxon>
        <taxon>Saurischia</taxon>
        <taxon>Theropoda</taxon>
        <taxon>Coelurosauria</taxon>
        <taxon>Aves</taxon>
        <taxon>Neognathae</taxon>
        <taxon>Neoaves</taxon>
        <taxon>Columbimorphae</taxon>
        <taxon>Columbiformes</taxon>
        <taxon>Columbidae</taxon>
        <taxon>Patagioenas</taxon>
    </lineage>
</organism>
<dbReference type="Proteomes" id="UP000190648">
    <property type="component" value="Unassembled WGS sequence"/>
</dbReference>
<gene>
    <name evidence="2" type="ORF">AV530_002557</name>
</gene>
<evidence type="ECO:0000256" key="1">
    <source>
        <dbReference type="SAM" id="MobiDB-lite"/>
    </source>
</evidence>
<evidence type="ECO:0000313" key="2">
    <source>
        <dbReference type="EMBL" id="OPJ80173.1"/>
    </source>
</evidence>
<name>A0A1V4K723_PATFA</name>
<accession>A0A1V4K723</accession>
<comment type="caution">
    <text evidence="2">The sequence shown here is derived from an EMBL/GenBank/DDBJ whole genome shotgun (WGS) entry which is preliminary data.</text>
</comment>
<keyword evidence="3" id="KW-1185">Reference proteome</keyword>
<feature type="compositionally biased region" description="Basic and acidic residues" evidence="1">
    <location>
        <begin position="142"/>
        <end position="152"/>
    </location>
</feature>
<dbReference type="EMBL" id="LSYS01004331">
    <property type="protein sequence ID" value="OPJ80173.1"/>
    <property type="molecule type" value="Genomic_DNA"/>
</dbReference>
<evidence type="ECO:0000313" key="3">
    <source>
        <dbReference type="Proteomes" id="UP000190648"/>
    </source>
</evidence>
<feature type="region of interest" description="Disordered" evidence="1">
    <location>
        <begin position="126"/>
        <end position="152"/>
    </location>
</feature>